<evidence type="ECO:0000313" key="3">
    <source>
        <dbReference type="EMBL" id="CAB0020292.1"/>
    </source>
</evidence>
<sequence>MAETPEQHSVPCRRMLDRPRPHLHIHVHRLLLVQVLRPLRMRSVRGSLVLGRRYVPRRNRLGAAAKGKKPTAHQRGDRNQRTCEVRM</sequence>
<feature type="non-terminal residue" evidence="2">
    <location>
        <position position="87"/>
    </location>
</feature>
<name>A0A6H5HT25_9HEMI</name>
<organism evidence="2 4">
    <name type="scientific">Nesidiocoris tenuis</name>
    <dbReference type="NCBI Taxonomy" id="355587"/>
    <lineage>
        <taxon>Eukaryota</taxon>
        <taxon>Metazoa</taxon>
        <taxon>Ecdysozoa</taxon>
        <taxon>Arthropoda</taxon>
        <taxon>Hexapoda</taxon>
        <taxon>Insecta</taxon>
        <taxon>Pterygota</taxon>
        <taxon>Neoptera</taxon>
        <taxon>Paraneoptera</taxon>
        <taxon>Hemiptera</taxon>
        <taxon>Heteroptera</taxon>
        <taxon>Panheteroptera</taxon>
        <taxon>Cimicomorpha</taxon>
        <taxon>Miridae</taxon>
        <taxon>Dicyphina</taxon>
        <taxon>Nesidiocoris</taxon>
    </lineage>
</organism>
<feature type="region of interest" description="Disordered" evidence="1">
    <location>
        <begin position="63"/>
        <end position="87"/>
    </location>
</feature>
<keyword evidence="4" id="KW-1185">Reference proteome</keyword>
<dbReference type="Proteomes" id="UP000479000">
    <property type="component" value="Unassembled WGS sequence"/>
</dbReference>
<protein>
    <submittedName>
        <fullName evidence="2">Uncharacterized protein</fullName>
    </submittedName>
</protein>
<evidence type="ECO:0000313" key="4">
    <source>
        <dbReference type="Proteomes" id="UP000479000"/>
    </source>
</evidence>
<feature type="compositionally biased region" description="Basic residues" evidence="1">
    <location>
        <begin position="63"/>
        <end position="72"/>
    </location>
</feature>
<gene>
    <name evidence="2" type="ORF">NTEN_LOCUS23878</name>
    <name evidence="3" type="ORF">NTEN_LOCUS23883</name>
</gene>
<dbReference type="EMBL" id="CADCXU010035192">
    <property type="protein sequence ID" value="CAB0020287.1"/>
    <property type="molecule type" value="Genomic_DNA"/>
</dbReference>
<feature type="non-terminal residue" evidence="2">
    <location>
        <position position="1"/>
    </location>
</feature>
<proteinExistence type="predicted"/>
<accession>A0A6H5HT25</accession>
<evidence type="ECO:0000256" key="1">
    <source>
        <dbReference type="SAM" id="MobiDB-lite"/>
    </source>
</evidence>
<dbReference type="AlphaFoldDB" id="A0A6H5HT25"/>
<reference evidence="2 4" key="1">
    <citation type="submission" date="2020-02" db="EMBL/GenBank/DDBJ databases">
        <authorList>
            <person name="Ferguson B K."/>
        </authorList>
    </citation>
    <scope>NUCLEOTIDE SEQUENCE [LARGE SCALE GENOMIC DNA]</scope>
</reference>
<feature type="compositionally biased region" description="Basic and acidic residues" evidence="1">
    <location>
        <begin position="74"/>
        <end position="87"/>
    </location>
</feature>
<evidence type="ECO:0000313" key="2">
    <source>
        <dbReference type="EMBL" id="CAB0020287.1"/>
    </source>
</evidence>
<dbReference type="EMBL" id="CADCXU010035194">
    <property type="protein sequence ID" value="CAB0020292.1"/>
    <property type="molecule type" value="Genomic_DNA"/>
</dbReference>